<protein>
    <submittedName>
        <fullName evidence="1">Uncharacterized protein</fullName>
    </submittedName>
</protein>
<accession>A0A9Q4FMN4</accession>
<evidence type="ECO:0000313" key="1">
    <source>
        <dbReference type="EMBL" id="MCG4566138.1"/>
    </source>
</evidence>
<reference evidence="1" key="1">
    <citation type="submission" date="2022-01" db="EMBL/GenBank/DDBJ databases">
        <title>Collection of gut derived symbiotic bacterial strains cultured from healthy donors.</title>
        <authorList>
            <person name="Lin H."/>
            <person name="Kohout C."/>
            <person name="Waligurski E."/>
            <person name="Pamer E.G."/>
        </authorList>
    </citation>
    <scope>NUCLEOTIDE SEQUENCE</scope>
    <source>
        <strain evidence="1">MSK.14.39</strain>
    </source>
</reference>
<gene>
    <name evidence="1" type="ORF">L0P62_11945</name>
</gene>
<keyword evidence="2" id="KW-1185">Reference proteome</keyword>
<dbReference type="Proteomes" id="UP001108123">
    <property type="component" value="Unassembled WGS sequence"/>
</dbReference>
<dbReference type="AlphaFoldDB" id="A0A9Q4FMN4"/>
<dbReference type="RefSeq" id="WP_226808220.1">
    <property type="nucleotide sequence ID" value="NZ_JAJBNW010000039.1"/>
</dbReference>
<organism evidence="1 2">
    <name type="scientific">Anaerosalibacter bizertensis</name>
    <dbReference type="NCBI Taxonomy" id="932217"/>
    <lineage>
        <taxon>Bacteria</taxon>
        <taxon>Bacillati</taxon>
        <taxon>Bacillota</taxon>
        <taxon>Tissierellia</taxon>
        <taxon>Tissierellales</taxon>
        <taxon>Sporanaerobacteraceae</taxon>
        <taxon>Anaerosalibacter</taxon>
    </lineage>
</organism>
<proteinExistence type="predicted"/>
<evidence type="ECO:0000313" key="2">
    <source>
        <dbReference type="Proteomes" id="UP001108123"/>
    </source>
</evidence>
<sequence>MKEYCGSPEYKIWLIGDSNPDCYKKIDYPLDKKHPIRHNIWTSILDEMQDYIYRCCCKEGFYPKRLDTKKIYTRNAVENKSDRAVPSSLIWRKEGLNRKLDELSSLIKNYKPTIIITFGQFPHEFTRRACEKESNPVEYWTKERLGNEFKKSLKNFDIYNINVIPLLHYVIARGDFVGTGKKFIGDENIKCSYFEYVGERIGDLFYKYQEELDIWI</sequence>
<dbReference type="EMBL" id="JAKNID010000130">
    <property type="protein sequence ID" value="MCG4566138.1"/>
    <property type="molecule type" value="Genomic_DNA"/>
</dbReference>
<name>A0A9Q4FMN4_9FIRM</name>
<comment type="caution">
    <text evidence="1">The sequence shown here is derived from an EMBL/GenBank/DDBJ whole genome shotgun (WGS) entry which is preliminary data.</text>
</comment>